<organism evidence="1 2">
    <name type="scientific">Asticcacaulis biprosthecium C19</name>
    <dbReference type="NCBI Taxonomy" id="715226"/>
    <lineage>
        <taxon>Bacteria</taxon>
        <taxon>Pseudomonadati</taxon>
        <taxon>Pseudomonadota</taxon>
        <taxon>Alphaproteobacteria</taxon>
        <taxon>Caulobacterales</taxon>
        <taxon>Caulobacteraceae</taxon>
        <taxon>Asticcacaulis</taxon>
    </lineage>
</organism>
<dbReference type="InterPro" id="IPR023296">
    <property type="entry name" value="Glyco_hydro_beta-prop_sf"/>
</dbReference>
<dbReference type="EMBL" id="GL883077">
    <property type="protein sequence ID" value="EGF92617.1"/>
    <property type="molecule type" value="Genomic_DNA"/>
</dbReference>
<gene>
    <name evidence="1" type="ORF">ABI_10540</name>
</gene>
<keyword evidence="2" id="KW-1185">Reference proteome</keyword>
<sequence length="50" mass="5731">MVEFKGQWYFFYHDGSVSLNGIKGDDVRRSVAVQTFNFNPDGTIPYIVQS</sequence>
<dbReference type="AlphaFoldDB" id="F4QH80"/>
<accession>F4QH80</accession>
<protein>
    <submittedName>
        <fullName evidence="1">Uncharacterized protein</fullName>
    </submittedName>
</protein>
<proteinExistence type="predicted"/>
<dbReference type="HOGENOM" id="CLU_3114106_0_0_5"/>
<evidence type="ECO:0000313" key="1">
    <source>
        <dbReference type="EMBL" id="EGF92617.1"/>
    </source>
</evidence>
<dbReference type="Proteomes" id="UP000006512">
    <property type="component" value="Unassembled WGS sequence"/>
</dbReference>
<reference evidence="2" key="1">
    <citation type="submission" date="2011-03" db="EMBL/GenBank/DDBJ databases">
        <title>Draft genome sequence of Brevundimonas diminuta.</title>
        <authorList>
            <person name="Brown P.J.B."/>
            <person name="Buechlein A."/>
            <person name="Hemmerich C."/>
            <person name="Brun Y.V."/>
        </authorList>
    </citation>
    <scope>NUCLEOTIDE SEQUENCE [LARGE SCALE GENOMIC DNA]</scope>
    <source>
        <strain evidence="2">C19</strain>
    </source>
</reference>
<name>F4QH80_9CAUL</name>
<dbReference type="Gene3D" id="2.115.10.20">
    <property type="entry name" value="Glycosyl hydrolase domain, family 43"/>
    <property type="match status" value="1"/>
</dbReference>
<evidence type="ECO:0000313" key="2">
    <source>
        <dbReference type="Proteomes" id="UP000006512"/>
    </source>
</evidence>